<sequence length="306" mass="31222">MKAIRFHQYGEAAILRYEDVERPVPGVGEVLVRVAGTSFNPVDATIRAGYLRQVFPVGLPHTPGIDVSGTVAEVGEGVTRFEVGDQVVGFLSMVGDGAAAEYVVAPVEVLAVAPTAIPLGDAAALPAVALTAWQSVVEHAGVRPGQRVLVNGAGGAVGGHAVQLAHQAGAEVVAVAVGRNAERVRGYGADEVVDHTAGAVADQVTGRFDAVFNFAPVPPEVMAALAGVVRDGGVLVTTTTPGPENGVRSVSVFVRSDAAQLAELVDRVDAGKLHVHVAERVALVDLADVHARGEAGALTGKSVVLA</sequence>
<keyword evidence="3" id="KW-1185">Reference proteome</keyword>
<organism evidence="2 3">
    <name type="scientific">Saccharothrix carnea</name>
    <dbReference type="NCBI Taxonomy" id="1280637"/>
    <lineage>
        <taxon>Bacteria</taxon>
        <taxon>Bacillati</taxon>
        <taxon>Actinomycetota</taxon>
        <taxon>Actinomycetes</taxon>
        <taxon>Pseudonocardiales</taxon>
        <taxon>Pseudonocardiaceae</taxon>
        <taxon>Saccharothrix</taxon>
    </lineage>
</organism>
<dbReference type="CDD" id="cd05289">
    <property type="entry name" value="MDR_like_2"/>
    <property type="match status" value="1"/>
</dbReference>
<dbReference type="Pfam" id="PF08240">
    <property type="entry name" value="ADH_N"/>
    <property type="match status" value="1"/>
</dbReference>
<evidence type="ECO:0000313" key="3">
    <source>
        <dbReference type="Proteomes" id="UP000241118"/>
    </source>
</evidence>
<evidence type="ECO:0000313" key="2">
    <source>
        <dbReference type="EMBL" id="PSL52140.1"/>
    </source>
</evidence>
<proteinExistence type="predicted"/>
<dbReference type="InterPro" id="IPR020843">
    <property type="entry name" value="ER"/>
</dbReference>
<dbReference type="Pfam" id="PF13602">
    <property type="entry name" value="ADH_zinc_N_2"/>
    <property type="match status" value="1"/>
</dbReference>
<dbReference type="GO" id="GO:0016491">
    <property type="term" value="F:oxidoreductase activity"/>
    <property type="evidence" value="ECO:0007669"/>
    <property type="project" value="InterPro"/>
</dbReference>
<dbReference type="AlphaFoldDB" id="A0A2P8I0Z2"/>
<dbReference type="InterPro" id="IPR011032">
    <property type="entry name" value="GroES-like_sf"/>
</dbReference>
<reference evidence="2 3" key="1">
    <citation type="submission" date="2018-03" db="EMBL/GenBank/DDBJ databases">
        <title>Genomic Encyclopedia of Type Strains, Phase III (KMG-III): the genomes of soil and plant-associated and newly described type strains.</title>
        <authorList>
            <person name="Whitman W."/>
        </authorList>
    </citation>
    <scope>NUCLEOTIDE SEQUENCE [LARGE SCALE GENOMIC DNA]</scope>
    <source>
        <strain evidence="2 3">CGMCC 4.7097</strain>
    </source>
</reference>
<dbReference type="SUPFAM" id="SSF51735">
    <property type="entry name" value="NAD(P)-binding Rossmann-fold domains"/>
    <property type="match status" value="1"/>
</dbReference>
<accession>A0A2P8I0Z2</accession>
<dbReference type="OrthoDB" id="9801186at2"/>
<dbReference type="Proteomes" id="UP000241118">
    <property type="component" value="Unassembled WGS sequence"/>
</dbReference>
<dbReference type="EMBL" id="PYAX01000015">
    <property type="protein sequence ID" value="PSL52140.1"/>
    <property type="molecule type" value="Genomic_DNA"/>
</dbReference>
<dbReference type="Gene3D" id="3.40.50.720">
    <property type="entry name" value="NAD(P)-binding Rossmann-like Domain"/>
    <property type="match status" value="1"/>
</dbReference>
<dbReference type="InterPro" id="IPR013154">
    <property type="entry name" value="ADH-like_N"/>
</dbReference>
<dbReference type="SMART" id="SM00829">
    <property type="entry name" value="PKS_ER"/>
    <property type="match status" value="1"/>
</dbReference>
<evidence type="ECO:0000259" key="1">
    <source>
        <dbReference type="SMART" id="SM00829"/>
    </source>
</evidence>
<dbReference type="PANTHER" id="PTHR44013:SF1">
    <property type="entry name" value="ZINC-TYPE ALCOHOL DEHYDROGENASE-LIKE PROTEIN C16A3.02C"/>
    <property type="match status" value="1"/>
</dbReference>
<protein>
    <submittedName>
        <fullName evidence="2">NADPH:quinone reductase-like Zn-dependent oxidoreductase</fullName>
    </submittedName>
</protein>
<feature type="domain" description="Enoyl reductase (ER)" evidence="1">
    <location>
        <begin position="10"/>
        <end position="304"/>
    </location>
</feature>
<comment type="caution">
    <text evidence="2">The sequence shown here is derived from an EMBL/GenBank/DDBJ whole genome shotgun (WGS) entry which is preliminary data.</text>
</comment>
<dbReference type="SUPFAM" id="SSF50129">
    <property type="entry name" value="GroES-like"/>
    <property type="match status" value="1"/>
</dbReference>
<gene>
    <name evidence="2" type="ORF">B0I31_11592</name>
</gene>
<dbReference type="Gene3D" id="3.90.180.10">
    <property type="entry name" value="Medium-chain alcohol dehydrogenases, catalytic domain"/>
    <property type="match status" value="1"/>
</dbReference>
<dbReference type="InterPro" id="IPR036291">
    <property type="entry name" value="NAD(P)-bd_dom_sf"/>
</dbReference>
<name>A0A2P8I0Z2_SACCR</name>
<dbReference type="InterPro" id="IPR052733">
    <property type="entry name" value="Chloroplast_QOR"/>
</dbReference>
<dbReference type="RefSeq" id="WP_106619303.1">
    <property type="nucleotide sequence ID" value="NZ_PYAX01000015.1"/>
</dbReference>
<dbReference type="PANTHER" id="PTHR44013">
    <property type="entry name" value="ZINC-TYPE ALCOHOL DEHYDROGENASE-LIKE PROTEIN C16A3.02C"/>
    <property type="match status" value="1"/>
</dbReference>